<keyword evidence="8" id="KW-1185">Reference proteome</keyword>
<dbReference type="Proteomes" id="UP001153636">
    <property type="component" value="Chromosome 9"/>
</dbReference>
<evidence type="ECO:0000256" key="2">
    <source>
        <dbReference type="ARBA" id="ARBA00022690"/>
    </source>
</evidence>
<evidence type="ECO:0000256" key="1">
    <source>
        <dbReference type="ARBA" id="ARBA00009500"/>
    </source>
</evidence>
<dbReference type="InterPro" id="IPR023796">
    <property type="entry name" value="Serpin_dom"/>
</dbReference>
<evidence type="ECO:0000256" key="5">
    <source>
        <dbReference type="SAM" id="SignalP"/>
    </source>
</evidence>
<dbReference type="Gene3D" id="3.30.497.10">
    <property type="entry name" value="Antithrombin, subunit I, domain 2"/>
    <property type="match status" value="1"/>
</dbReference>
<dbReference type="InterPro" id="IPR023795">
    <property type="entry name" value="Serpin_CS"/>
</dbReference>
<dbReference type="Gene3D" id="2.30.39.10">
    <property type="entry name" value="Alpha-1-antitrypsin, domain 1"/>
    <property type="match status" value="1"/>
</dbReference>
<dbReference type="GO" id="GO:0005615">
    <property type="term" value="C:extracellular space"/>
    <property type="evidence" value="ECO:0007669"/>
    <property type="project" value="InterPro"/>
</dbReference>
<dbReference type="SMART" id="SM00093">
    <property type="entry name" value="SERPIN"/>
    <property type="match status" value="1"/>
</dbReference>
<protein>
    <recommendedName>
        <fullName evidence="6">Serpin domain-containing protein</fullName>
    </recommendedName>
</protein>
<dbReference type="GO" id="GO:0004867">
    <property type="term" value="F:serine-type endopeptidase inhibitor activity"/>
    <property type="evidence" value="ECO:0007669"/>
    <property type="project" value="UniProtKB-KW"/>
</dbReference>
<dbReference type="InterPro" id="IPR042178">
    <property type="entry name" value="Serpin_sf_1"/>
</dbReference>
<comment type="similarity">
    <text evidence="1 4">Belongs to the serpin family.</text>
</comment>
<dbReference type="InterPro" id="IPR000215">
    <property type="entry name" value="Serpin_fam"/>
</dbReference>
<accession>A0A9P0GGI6</accession>
<dbReference type="PROSITE" id="PS00284">
    <property type="entry name" value="SERPIN"/>
    <property type="match status" value="1"/>
</dbReference>
<dbReference type="InterPro" id="IPR036186">
    <property type="entry name" value="Serpin_sf"/>
</dbReference>
<organism evidence="7 8">
    <name type="scientific">Psylliodes chrysocephalus</name>
    <dbReference type="NCBI Taxonomy" id="3402493"/>
    <lineage>
        <taxon>Eukaryota</taxon>
        <taxon>Metazoa</taxon>
        <taxon>Ecdysozoa</taxon>
        <taxon>Arthropoda</taxon>
        <taxon>Hexapoda</taxon>
        <taxon>Insecta</taxon>
        <taxon>Pterygota</taxon>
        <taxon>Neoptera</taxon>
        <taxon>Endopterygota</taxon>
        <taxon>Coleoptera</taxon>
        <taxon>Polyphaga</taxon>
        <taxon>Cucujiformia</taxon>
        <taxon>Chrysomeloidea</taxon>
        <taxon>Chrysomelidae</taxon>
        <taxon>Galerucinae</taxon>
        <taxon>Alticini</taxon>
        <taxon>Psylliodes</taxon>
    </lineage>
</organism>
<keyword evidence="3" id="KW-0722">Serine protease inhibitor</keyword>
<evidence type="ECO:0000313" key="7">
    <source>
        <dbReference type="EMBL" id="CAH1115085.1"/>
    </source>
</evidence>
<dbReference type="InterPro" id="IPR042185">
    <property type="entry name" value="Serpin_sf_2"/>
</dbReference>
<feature type="domain" description="Serpin" evidence="6">
    <location>
        <begin position="32"/>
        <end position="388"/>
    </location>
</feature>
<evidence type="ECO:0000256" key="4">
    <source>
        <dbReference type="RuleBase" id="RU000411"/>
    </source>
</evidence>
<feature type="chain" id="PRO_5040513565" description="Serpin domain-containing protein" evidence="5">
    <location>
        <begin position="18"/>
        <end position="388"/>
    </location>
</feature>
<dbReference type="PANTHER" id="PTHR11461">
    <property type="entry name" value="SERINE PROTEASE INHIBITOR, SERPIN"/>
    <property type="match status" value="1"/>
</dbReference>
<evidence type="ECO:0000256" key="3">
    <source>
        <dbReference type="ARBA" id="ARBA00022900"/>
    </source>
</evidence>
<keyword evidence="2" id="KW-0646">Protease inhibitor</keyword>
<dbReference type="EMBL" id="OV651821">
    <property type="protein sequence ID" value="CAH1115085.1"/>
    <property type="molecule type" value="Genomic_DNA"/>
</dbReference>
<dbReference type="AlphaFoldDB" id="A0A9P0GGI6"/>
<dbReference type="SUPFAM" id="SSF56574">
    <property type="entry name" value="Serpins"/>
    <property type="match status" value="1"/>
</dbReference>
<keyword evidence="5" id="KW-0732">Signal</keyword>
<gene>
    <name evidence="7" type="ORF">PSYICH_LOCUS15020</name>
</gene>
<proteinExistence type="inferred from homology"/>
<evidence type="ECO:0000259" key="6">
    <source>
        <dbReference type="SMART" id="SM00093"/>
    </source>
</evidence>
<evidence type="ECO:0000313" key="8">
    <source>
        <dbReference type="Proteomes" id="UP001153636"/>
    </source>
</evidence>
<dbReference type="PANTHER" id="PTHR11461:SF211">
    <property type="entry name" value="GH10112P-RELATED"/>
    <property type="match status" value="1"/>
</dbReference>
<name>A0A9P0GGI6_9CUCU</name>
<dbReference type="OrthoDB" id="9518664at2759"/>
<dbReference type="Pfam" id="PF00079">
    <property type="entry name" value="Serpin"/>
    <property type="match status" value="1"/>
</dbReference>
<reference evidence="7" key="1">
    <citation type="submission" date="2022-01" db="EMBL/GenBank/DDBJ databases">
        <authorList>
            <person name="King R."/>
        </authorList>
    </citation>
    <scope>NUCLEOTIDE SEQUENCE</scope>
</reference>
<sequence length="388" mass="43126">MNWVVLILGIFVYGCNADFLQDVAKGNAEFTANVYKKVIQTESRNVVLSGLSAEIILSLLANGAKGDTQKQLLTVLNLPSSQQARDEAFNQITTTLNINTDELKCLSANKIYPAKKFTISQSFEDLAVNVYKSDVQRLNYNNAQQAADTINSWVEQQTNNKIKNLVDPSQLNSATVLVLVNALYLLAQWKHPFEKHNSMPRLFYTSETASISIDTMYTETFAKYTHCTKLKAKFLELDFKGGDFSMVFVLPDKKNGLSAVERNVDKYMVPMKYQNAYVAITLPKFKTNSKTDFTSILQQLGATTMFTNQADLSGISDGGGLKVSFVVQEAFIDVNENGVEAAAATAVGVQLTSVREPPSIQFKADHPFFFYIQVKSSRLILFAGRFKG</sequence>
<feature type="signal peptide" evidence="5">
    <location>
        <begin position="1"/>
        <end position="17"/>
    </location>
</feature>